<dbReference type="STRING" id="559515.M4BYP6"/>
<accession>M4BYP6</accession>
<proteinExistence type="predicted"/>
<dbReference type="Proteomes" id="UP000011713">
    <property type="component" value="Unassembled WGS sequence"/>
</dbReference>
<feature type="domain" description="Conserved oligomeric Golgi complex subunit 5 helical" evidence="7">
    <location>
        <begin position="219"/>
        <end position="417"/>
    </location>
</feature>
<evidence type="ECO:0000313" key="9">
    <source>
        <dbReference type="Proteomes" id="UP000011713"/>
    </source>
</evidence>
<protein>
    <recommendedName>
        <fullName evidence="2">Conserved oligomeric Golgi complex subunit 5</fullName>
    </recommendedName>
</protein>
<evidence type="ECO:0000256" key="2">
    <source>
        <dbReference type="ARBA" id="ARBA00020974"/>
    </source>
</evidence>
<feature type="compositionally biased region" description="Polar residues" evidence="5">
    <location>
        <begin position="37"/>
        <end position="54"/>
    </location>
</feature>
<feature type="domain" description="Conserved oligomeric Golgi complex subunit 5 N-terminal" evidence="6">
    <location>
        <begin position="16"/>
        <end position="165"/>
    </location>
</feature>
<name>M4BYP6_HYAAE</name>
<reference evidence="9" key="1">
    <citation type="journal article" date="2010" name="Science">
        <title>Signatures of adaptation to obligate biotrophy in the Hyaloperonospora arabidopsidis genome.</title>
        <authorList>
            <person name="Baxter L."/>
            <person name="Tripathy S."/>
            <person name="Ishaque N."/>
            <person name="Boot N."/>
            <person name="Cabral A."/>
            <person name="Kemen E."/>
            <person name="Thines M."/>
            <person name="Ah-Fong A."/>
            <person name="Anderson R."/>
            <person name="Badejoko W."/>
            <person name="Bittner-Eddy P."/>
            <person name="Boore J.L."/>
            <person name="Chibucos M.C."/>
            <person name="Coates M."/>
            <person name="Dehal P."/>
            <person name="Delehaunty K."/>
            <person name="Dong S."/>
            <person name="Downton P."/>
            <person name="Dumas B."/>
            <person name="Fabro G."/>
            <person name="Fronick C."/>
            <person name="Fuerstenberg S.I."/>
            <person name="Fulton L."/>
            <person name="Gaulin E."/>
            <person name="Govers F."/>
            <person name="Hughes L."/>
            <person name="Humphray S."/>
            <person name="Jiang R.H."/>
            <person name="Judelson H."/>
            <person name="Kamoun S."/>
            <person name="Kyung K."/>
            <person name="Meijer H."/>
            <person name="Minx P."/>
            <person name="Morris P."/>
            <person name="Nelson J."/>
            <person name="Phuntumart V."/>
            <person name="Qutob D."/>
            <person name="Rehmany A."/>
            <person name="Rougon-Cardoso A."/>
            <person name="Ryden P."/>
            <person name="Torto-Alalibo T."/>
            <person name="Studholme D."/>
            <person name="Wang Y."/>
            <person name="Win J."/>
            <person name="Wood J."/>
            <person name="Clifton S.W."/>
            <person name="Rogers J."/>
            <person name="Van den Ackerveken G."/>
            <person name="Jones J.D."/>
            <person name="McDowell J.M."/>
            <person name="Beynon J."/>
            <person name="Tyler B.M."/>
        </authorList>
    </citation>
    <scope>NUCLEOTIDE SEQUENCE [LARGE SCALE GENOMIC DNA]</scope>
    <source>
        <strain evidence="9">Emoy2</strain>
    </source>
</reference>
<dbReference type="GO" id="GO:0017119">
    <property type="term" value="C:Golgi transport complex"/>
    <property type="evidence" value="ECO:0007669"/>
    <property type="project" value="InterPro"/>
</dbReference>
<dbReference type="PANTHER" id="PTHR13228">
    <property type="entry name" value="CONSERVED OLIGOMERIC GOLGI COMPLEX COMPONENT 5"/>
    <property type="match status" value="1"/>
</dbReference>
<feature type="region of interest" description="Disordered" evidence="5">
    <location>
        <begin position="37"/>
        <end position="62"/>
    </location>
</feature>
<dbReference type="AlphaFoldDB" id="M4BYP6"/>
<organism evidence="8 9">
    <name type="scientific">Hyaloperonospora arabidopsidis (strain Emoy2)</name>
    <name type="common">Downy mildew agent</name>
    <name type="synonym">Peronospora arabidopsidis</name>
    <dbReference type="NCBI Taxonomy" id="559515"/>
    <lineage>
        <taxon>Eukaryota</taxon>
        <taxon>Sar</taxon>
        <taxon>Stramenopiles</taxon>
        <taxon>Oomycota</taxon>
        <taxon>Peronosporomycetes</taxon>
        <taxon>Peronosporales</taxon>
        <taxon>Peronosporaceae</taxon>
        <taxon>Hyaloperonospora</taxon>
    </lineage>
</organism>
<dbReference type="InParanoid" id="M4BYP6"/>
<evidence type="ECO:0000256" key="5">
    <source>
        <dbReference type="SAM" id="MobiDB-lite"/>
    </source>
</evidence>
<evidence type="ECO:0000256" key="1">
    <source>
        <dbReference type="ARBA" id="ARBA00004395"/>
    </source>
</evidence>
<dbReference type="InterPro" id="IPR049176">
    <property type="entry name" value="COG5_N"/>
</dbReference>
<dbReference type="InterPro" id="IPR019465">
    <property type="entry name" value="Cog5"/>
</dbReference>
<dbReference type="HOGENOM" id="CLU_009839_1_1_1"/>
<dbReference type="EMBL" id="JH598049">
    <property type="status" value="NOT_ANNOTATED_CDS"/>
    <property type="molecule type" value="Genomic_DNA"/>
</dbReference>
<dbReference type="eggNOG" id="KOG2211">
    <property type="taxonomic scope" value="Eukaryota"/>
</dbReference>
<evidence type="ECO:0000259" key="7">
    <source>
        <dbReference type="Pfam" id="PF20649"/>
    </source>
</evidence>
<evidence type="ECO:0000313" key="8">
    <source>
        <dbReference type="EnsemblProtists" id="HpaP811694"/>
    </source>
</evidence>
<evidence type="ECO:0000256" key="3">
    <source>
        <dbReference type="ARBA" id="ARBA00023034"/>
    </source>
</evidence>
<keyword evidence="4" id="KW-0472">Membrane</keyword>
<reference evidence="8" key="2">
    <citation type="submission" date="2015-06" db="UniProtKB">
        <authorList>
            <consortium name="EnsemblProtists"/>
        </authorList>
    </citation>
    <scope>IDENTIFICATION</scope>
    <source>
        <strain evidence="8">Emoy2</strain>
    </source>
</reference>
<evidence type="ECO:0000259" key="6">
    <source>
        <dbReference type="Pfam" id="PF10392"/>
    </source>
</evidence>
<comment type="subcellular location">
    <subcellularLocation>
        <location evidence="1">Golgi apparatus membrane</location>
        <topology evidence="1">Peripheral membrane protein</topology>
    </subcellularLocation>
</comment>
<dbReference type="EnsemblProtists" id="HpaT811694">
    <property type="protein sequence ID" value="HpaP811694"/>
    <property type="gene ID" value="HpaG811694"/>
</dbReference>
<dbReference type="GO" id="GO:0000139">
    <property type="term" value="C:Golgi membrane"/>
    <property type="evidence" value="ECO:0007669"/>
    <property type="project" value="UniProtKB-SubCell"/>
</dbReference>
<evidence type="ECO:0000256" key="4">
    <source>
        <dbReference type="ARBA" id="ARBA00023136"/>
    </source>
</evidence>
<dbReference type="GO" id="GO:0006891">
    <property type="term" value="P:intra-Golgi vesicle-mediated transport"/>
    <property type="evidence" value="ECO:0007669"/>
    <property type="project" value="InterPro"/>
</dbReference>
<dbReference type="PANTHER" id="PTHR13228:SF3">
    <property type="entry name" value="CONSERVED OLIGOMERIC GOLGI COMPLEX SUBUNIT 5"/>
    <property type="match status" value="1"/>
</dbReference>
<keyword evidence="3" id="KW-0333">Golgi apparatus</keyword>
<dbReference type="Pfam" id="PF20649">
    <property type="entry name" value="COG5_C"/>
    <property type="match status" value="1"/>
</dbReference>
<dbReference type="VEuPathDB" id="FungiDB:HpaG811694"/>
<dbReference type="Pfam" id="PF10392">
    <property type="entry name" value="COG5_N"/>
    <property type="match status" value="1"/>
</dbReference>
<sequence>MEAVVRELQSDAQLSVFLSPECDVSAIASAVVAQDSVQEGTSGSSPRRGSNAITQPGEEEDLSRSEQFVKCLNRAVQRIDGVISEHIGEHHATLLDQVGSVDELLSHVTSVQSSVGDLKQSVYSLETLMREQHANLRDTIQRYRNVEQCGDIVRRVLRFQQLSDRVLGSELNHVDAASTEGTVDSRSSLTRDARQHEMVSVAIAMREMEVMVQDKRFGEVSVVRAKVPAIRKLGTDMKREVRTSLRSGIESLSQADVGDALQILFYLGDLDAAAQASVNDVIQEVERKCTAAISEDTLVRSGGTNVRGLDPSNASSSGSIVQKSDLWKALEDVFDAIRVHAFQVWNLQRVLQKMLDPASGKKYVDLVLEPDESSLFATFWEVTCAIVRELFTCTLNYSTAVKSLLIAEYPRMRVQATRVLNELYAATKHSTDVEILADSPDAAADAVDTKSDAVERELVPIASSVAERTQLLNTMVPLYDAFIDRVYRAMTNPVQLMFPQSSKFHTSPPSRSDMQTLSRVIFLQLEQAGQDPVLLEGVLQQVQKTVDLFCSNVKRITHKGKAAAAAVSSFRRTPAQAHNVGLMNVLSTLDGVVVDIDKRIKAVAVSNGSEAEAIAHLSTSAKAVGTGKITTKEAESMCTERVVPCRKMIGDLEYATLGHYLQTIAIQLEAIFAKMHDESFGDQSAASGIAAVRDTLQSSSGVHPSQGTGDSKYMQEFSDAFAVIVEEHLRRLPIATFTTECLADFVERLISVFTRHASLLRPLTEHGKLRLANDVAQLELQLEHIIPLHNVGVSYEELRAFRHMIFLETSEILRDTTIDKIRPSNVWHHLTSRAPSELQLPHQMKRWTASAYIEWLDTRAATEQSAPRTTPPSSISNSSAMVTPQSELPLGYPYLKDLRLALQAEKQAWKEVCKCLDAYSQRVSASANAELSPICDLLQESNAILLAGYEATVYRQL</sequence>
<keyword evidence="9" id="KW-1185">Reference proteome</keyword>
<dbReference type="InterPro" id="IPR048485">
    <property type="entry name" value="COG5_helical"/>
</dbReference>
<dbReference type="OMA" id="MMVEYFE"/>